<dbReference type="STRING" id="910347.SAMN05421773_11476"/>
<evidence type="ECO:0000313" key="3">
    <source>
        <dbReference type="EMBL" id="SFD39063.1"/>
    </source>
</evidence>
<feature type="region of interest" description="Disordered" evidence="1">
    <location>
        <begin position="1"/>
        <end position="21"/>
    </location>
</feature>
<reference evidence="3 4" key="1">
    <citation type="submission" date="2016-10" db="EMBL/GenBank/DDBJ databases">
        <authorList>
            <person name="de Groot N.N."/>
        </authorList>
    </citation>
    <scope>NUCLEOTIDE SEQUENCE [LARGE SCALE GENOMIC DNA]</scope>
    <source>
        <strain evidence="3 4">CGMCC 4.5739</strain>
    </source>
</reference>
<dbReference type="RefSeq" id="WP_175541528.1">
    <property type="nucleotide sequence ID" value="NZ_FOLM01000014.1"/>
</dbReference>
<evidence type="ECO:0000256" key="1">
    <source>
        <dbReference type="SAM" id="MobiDB-lite"/>
    </source>
</evidence>
<name>A0A1I1S5I5_9ACTN</name>
<protein>
    <submittedName>
        <fullName evidence="3">SseB protein N-terminal domain-containing protein</fullName>
    </submittedName>
</protein>
<evidence type="ECO:0000313" key="4">
    <source>
        <dbReference type="Proteomes" id="UP000199207"/>
    </source>
</evidence>
<gene>
    <name evidence="3" type="ORF">SAMN05421773_11476</name>
</gene>
<dbReference type="Pfam" id="PF07179">
    <property type="entry name" value="SseB"/>
    <property type="match status" value="1"/>
</dbReference>
<keyword evidence="4" id="KW-1185">Reference proteome</keyword>
<feature type="domain" description="SseB protein N-terminal" evidence="2">
    <location>
        <begin position="20"/>
        <end position="142"/>
    </location>
</feature>
<proteinExistence type="predicted"/>
<dbReference type="EMBL" id="FOLM01000014">
    <property type="protein sequence ID" value="SFD39063.1"/>
    <property type="molecule type" value="Genomic_DNA"/>
</dbReference>
<sequence>MNIPRPAFADDDGSADPEVSRALAEWAREPATEPRLLAALARSRLLVPVVAVLGEAETGPDGRRREKHSDMALLTLQDPGGRRALPVFTSAGALARWRADARPVAVTAGQALAAAVQEKAEALVVDLAGPVAYQLTGPALRAFASGGAPARSPEVAEALRALLAAEPAVRTAHLVPGGEADGTLAVVLGPDGGPADGGPEDRGPAAAVRRLAAALAADPVLRARLARGLRLAVLPSGTPLPGAPLYRRVP</sequence>
<dbReference type="Proteomes" id="UP000199207">
    <property type="component" value="Unassembled WGS sequence"/>
</dbReference>
<accession>A0A1I1S5I5</accession>
<organism evidence="3 4">
    <name type="scientific">Streptomyces aidingensis</name>
    <dbReference type="NCBI Taxonomy" id="910347"/>
    <lineage>
        <taxon>Bacteria</taxon>
        <taxon>Bacillati</taxon>
        <taxon>Actinomycetota</taxon>
        <taxon>Actinomycetes</taxon>
        <taxon>Kitasatosporales</taxon>
        <taxon>Streptomycetaceae</taxon>
        <taxon>Streptomyces</taxon>
    </lineage>
</organism>
<dbReference type="AlphaFoldDB" id="A0A1I1S5I5"/>
<dbReference type="InterPro" id="IPR009839">
    <property type="entry name" value="SseB_N"/>
</dbReference>
<evidence type="ECO:0000259" key="2">
    <source>
        <dbReference type="Pfam" id="PF07179"/>
    </source>
</evidence>